<comment type="caution">
    <text evidence="1">The sequence shown here is derived from an EMBL/GenBank/DDBJ whole genome shotgun (WGS) entry which is preliminary data.</text>
</comment>
<dbReference type="EMBL" id="BARS01045494">
    <property type="protein sequence ID" value="GAG33375.1"/>
    <property type="molecule type" value="Genomic_DNA"/>
</dbReference>
<evidence type="ECO:0000313" key="1">
    <source>
        <dbReference type="EMBL" id="GAG33375.1"/>
    </source>
</evidence>
<name>X0WRT2_9ZZZZ</name>
<sequence>KNIHYHIGMQIQIESDKPAAVQVDGDYFGTTPVLINTHPSVVPLVVSLR</sequence>
<proteinExistence type="predicted"/>
<dbReference type="Gene3D" id="2.60.200.40">
    <property type="match status" value="1"/>
</dbReference>
<accession>X0WRT2</accession>
<gene>
    <name evidence="1" type="ORF">S01H1_68596</name>
</gene>
<reference evidence="1" key="1">
    <citation type="journal article" date="2014" name="Front. Microbiol.">
        <title>High frequency of phylogenetically diverse reductive dehalogenase-homologous genes in deep subseafloor sedimentary metagenomes.</title>
        <authorList>
            <person name="Kawai M."/>
            <person name="Futagami T."/>
            <person name="Toyoda A."/>
            <person name="Takaki Y."/>
            <person name="Nishi S."/>
            <person name="Hori S."/>
            <person name="Arai W."/>
            <person name="Tsubouchi T."/>
            <person name="Morono Y."/>
            <person name="Uchiyama I."/>
            <person name="Ito T."/>
            <person name="Fujiyama A."/>
            <person name="Inagaki F."/>
            <person name="Takami H."/>
        </authorList>
    </citation>
    <scope>NUCLEOTIDE SEQUENCE</scope>
    <source>
        <strain evidence="1">Expedition CK06-06</strain>
    </source>
</reference>
<feature type="non-terminal residue" evidence="1">
    <location>
        <position position="1"/>
    </location>
</feature>
<dbReference type="InterPro" id="IPR016064">
    <property type="entry name" value="NAD/diacylglycerol_kinase_sf"/>
</dbReference>
<organism evidence="1">
    <name type="scientific">marine sediment metagenome</name>
    <dbReference type="NCBI Taxonomy" id="412755"/>
    <lineage>
        <taxon>unclassified sequences</taxon>
        <taxon>metagenomes</taxon>
        <taxon>ecological metagenomes</taxon>
    </lineage>
</organism>
<dbReference type="SUPFAM" id="SSF111331">
    <property type="entry name" value="NAD kinase/diacylglycerol kinase-like"/>
    <property type="match status" value="1"/>
</dbReference>
<dbReference type="AlphaFoldDB" id="X0WRT2"/>
<protein>
    <submittedName>
        <fullName evidence="1">Uncharacterized protein</fullName>
    </submittedName>
</protein>